<accession>A0A5B9EFL8</accession>
<evidence type="ECO:0000313" key="7">
    <source>
        <dbReference type="EMBL" id="QEE30993.1"/>
    </source>
</evidence>
<evidence type="ECO:0000313" key="8">
    <source>
        <dbReference type="Proteomes" id="UP000321820"/>
    </source>
</evidence>
<dbReference type="Gene3D" id="3.40.50.150">
    <property type="entry name" value="Vaccinia Virus protein VP39"/>
    <property type="match status" value="1"/>
</dbReference>
<dbReference type="GO" id="GO:0070475">
    <property type="term" value="P:rRNA base methylation"/>
    <property type="evidence" value="ECO:0007669"/>
    <property type="project" value="TreeGrafter"/>
</dbReference>
<dbReference type="InterPro" id="IPR030391">
    <property type="entry name" value="MeTrfase_TrmA_CS"/>
</dbReference>
<dbReference type="Gene3D" id="2.40.50.140">
    <property type="entry name" value="Nucleic acid-binding proteins"/>
    <property type="match status" value="1"/>
</dbReference>
<feature type="binding site" evidence="4">
    <location>
        <position position="359"/>
    </location>
    <ligand>
        <name>S-adenosyl-L-methionine</name>
        <dbReference type="ChEBI" id="CHEBI:59789"/>
    </ligand>
</feature>
<feature type="active site" evidence="5">
    <location>
        <position position="386"/>
    </location>
</feature>
<dbReference type="InterPro" id="IPR002792">
    <property type="entry name" value="TRAM_dom"/>
</dbReference>
<evidence type="ECO:0000256" key="4">
    <source>
        <dbReference type="PROSITE-ProRule" id="PRU01024"/>
    </source>
</evidence>
<dbReference type="EC" id="2.1.1.190" evidence="7"/>
<name>A0A5B9EFL8_9BACT</name>
<reference evidence="7 8" key="1">
    <citation type="submission" date="2019-08" db="EMBL/GenBank/DDBJ databases">
        <title>Complete genome sequence of Terriglobus albidus strain ORNL.</title>
        <authorList>
            <person name="Podar M."/>
        </authorList>
    </citation>
    <scope>NUCLEOTIDE SEQUENCE [LARGE SCALE GENOMIC DNA]</scope>
    <source>
        <strain evidence="7 8">ORNL</strain>
    </source>
</reference>
<evidence type="ECO:0000259" key="6">
    <source>
        <dbReference type="PROSITE" id="PS50926"/>
    </source>
</evidence>
<keyword evidence="2 4" id="KW-0808">Transferase</keyword>
<evidence type="ECO:0000256" key="3">
    <source>
        <dbReference type="ARBA" id="ARBA00022691"/>
    </source>
</evidence>
<feature type="binding site" evidence="4">
    <location>
        <position position="296"/>
    </location>
    <ligand>
        <name>S-adenosyl-L-methionine</name>
        <dbReference type="ChEBI" id="CHEBI:59789"/>
    </ligand>
</feature>
<dbReference type="RefSeq" id="WP_147650287.1">
    <property type="nucleotide sequence ID" value="NZ_CP042806.1"/>
</dbReference>
<keyword evidence="1 4" id="KW-0489">Methyltransferase</keyword>
<evidence type="ECO:0000256" key="5">
    <source>
        <dbReference type="PROSITE-ProRule" id="PRU10015"/>
    </source>
</evidence>
<feature type="binding site" evidence="4">
    <location>
        <position position="317"/>
    </location>
    <ligand>
        <name>S-adenosyl-L-methionine</name>
        <dbReference type="ChEBI" id="CHEBI:59789"/>
    </ligand>
</feature>
<dbReference type="EMBL" id="CP042806">
    <property type="protein sequence ID" value="QEE30993.1"/>
    <property type="molecule type" value="Genomic_DNA"/>
</dbReference>
<dbReference type="SUPFAM" id="SSF53335">
    <property type="entry name" value="S-adenosyl-L-methionine-dependent methyltransferases"/>
    <property type="match status" value="1"/>
</dbReference>
<dbReference type="PROSITE" id="PS01230">
    <property type="entry name" value="TRMA_1"/>
    <property type="match status" value="1"/>
</dbReference>
<dbReference type="NCBIfam" id="TIGR00479">
    <property type="entry name" value="rumA"/>
    <property type="match status" value="1"/>
</dbReference>
<dbReference type="AlphaFoldDB" id="A0A5B9EFL8"/>
<evidence type="ECO:0000256" key="2">
    <source>
        <dbReference type="ARBA" id="ARBA00022679"/>
    </source>
</evidence>
<dbReference type="InterPro" id="IPR012340">
    <property type="entry name" value="NA-bd_OB-fold"/>
</dbReference>
<dbReference type="Pfam" id="PF01938">
    <property type="entry name" value="TRAM"/>
    <property type="match status" value="1"/>
</dbReference>
<dbReference type="SUPFAM" id="SSF50249">
    <property type="entry name" value="Nucleic acid-binding proteins"/>
    <property type="match status" value="1"/>
</dbReference>
<dbReference type="Gene3D" id="2.40.50.1070">
    <property type="match status" value="1"/>
</dbReference>
<dbReference type="Proteomes" id="UP000321820">
    <property type="component" value="Chromosome"/>
</dbReference>
<dbReference type="InterPro" id="IPR030390">
    <property type="entry name" value="MeTrfase_TrmA_AS"/>
</dbReference>
<evidence type="ECO:0000256" key="1">
    <source>
        <dbReference type="ARBA" id="ARBA00022603"/>
    </source>
</evidence>
<comment type="similarity">
    <text evidence="4">Belongs to the class I-like SAM-binding methyltransferase superfamily. RNA M5U methyltransferase family.</text>
</comment>
<organism evidence="7 8">
    <name type="scientific">Terriglobus albidus</name>
    <dbReference type="NCBI Taxonomy" id="1592106"/>
    <lineage>
        <taxon>Bacteria</taxon>
        <taxon>Pseudomonadati</taxon>
        <taxon>Acidobacteriota</taxon>
        <taxon>Terriglobia</taxon>
        <taxon>Terriglobales</taxon>
        <taxon>Acidobacteriaceae</taxon>
        <taxon>Terriglobus</taxon>
    </lineage>
</organism>
<dbReference type="PROSITE" id="PS51687">
    <property type="entry name" value="SAM_MT_RNA_M5U"/>
    <property type="match status" value="1"/>
</dbReference>
<dbReference type="GO" id="GO:0070041">
    <property type="term" value="F:rRNA (uridine-C5-)-methyltransferase activity"/>
    <property type="evidence" value="ECO:0007669"/>
    <property type="project" value="TreeGrafter"/>
</dbReference>
<dbReference type="PANTHER" id="PTHR11061">
    <property type="entry name" value="RNA M5U METHYLTRANSFERASE"/>
    <property type="match status" value="1"/>
</dbReference>
<feature type="domain" description="TRAM" evidence="6">
    <location>
        <begin position="1"/>
        <end position="57"/>
    </location>
</feature>
<proteinExistence type="inferred from homology"/>
<feature type="binding site" evidence="4">
    <location>
        <position position="270"/>
    </location>
    <ligand>
        <name>S-adenosyl-L-methionine</name>
        <dbReference type="ChEBI" id="CHEBI:59789"/>
    </ligand>
</feature>
<dbReference type="PROSITE" id="PS50926">
    <property type="entry name" value="TRAM"/>
    <property type="match status" value="1"/>
</dbReference>
<dbReference type="InterPro" id="IPR029063">
    <property type="entry name" value="SAM-dependent_MTases_sf"/>
</dbReference>
<keyword evidence="8" id="KW-1185">Reference proteome</keyword>
<dbReference type="OrthoDB" id="9804590at2"/>
<dbReference type="KEGG" id="talb:FTW19_25105"/>
<feature type="active site" description="Nucleophile" evidence="4">
    <location>
        <position position="386"/>
    </location>
</feature>
<keyword evidence="3 4" id="KW-0949">S-adenosyl-L-methionine</keyword>
<dbReference type="Pfam" id="PF05958">
    <property type="entry name" value="tRNA_U5-meth_tr"/>
    <property type="match status" value="1"/>
</dbReference>
<dbReference type="PROSITE" id="PS01231">
    <property type="entry name" value="TRMA_2"/>
    <property type="match status" value="1"/>
</dbReference>
<gene>
    <name evidence="7" type="primary">rlmD</name>
    <name evidence="7" type="ORF">FTW19_25105</name>
</gene>
<dbReference type="InterPro" id="IPR010280">
    <property type="entry name" value="U5_MeTrfase_fam"/>
</dbReference>
<sequence length="428" mass="46685">MKLRIEKAIYGGNGLARMTEGEQAGKAVFVPFALPGEVVDAGVRASKKGFSEAELLSVLEPAPERVVAPCRHFGVCGGCQYQHAAYEAQLAMKRGILRETLERAGVRQLPEITVHSAASWHYRNRIRLRCENNRLGYNRRGSHVFLPIAECPIAAPLLWQAAQTLMELPLEGIAEVELFTDASESKLQLTLLAAKPIASQRLARLSEALQAKVPQLIGASVVQADRDQRGHRGQPDESVEGHVAAQWGEPSLPYAAAGQSYRVQAGGFFQVNRFLIDTMVSLVTADRSGQHAWDLYAGAGLFTAALMPRFAQVTAVEIGEASFRELSSLVTAPHRALRATTAEFLRRGKLQTPDLVVVDPPRAGLGAEVVERLGALQARQIVYVSCDPATFSRDAAGLLQSGYTLAELHLVDMFPQTFHLETVTVFER</sequence>
<protein>
    <submittedName>
        <fullName evidence="7">23S rRNA (Uracil(1939)-C(5))-methyltransferase RlmD</fullName>
        <ecNumber evidence="7">2.1.1.190</ecNumber>
    </submittedName>
</protein>
<dbReference type="PANTHER" id="PTHR11061:SF30">
    <property type="entry name" value="TRNA (URACIL(54)-C(5))-METHYLTRANSFERASE"/>
    <property type="match status" value="1"/>
</dbReference>